<evidence type="ECO:0000313" key="2">
    <source>
        <dbReference type="Proteomes" id="UP001055879"/>
    </source>
</evidence>
<gene>
    <name evidence="1" type="ORF">L6452_37621</name>
</gene>
<name>A0ACB8Y4L7_ARCLA</name>
<organism evidence="1 2">
    <name type="scientific">Arctium lappa</name>
    <name type="common">Greater burdock</name>
    <name type="synonym">Lappa major</name>
    <dbReference type="NCBI Taxonomy" id="4217"/>
    <lineage>
        <taxon>Eukaryota</taxon>
        <taxon>Viridiplantae</taxon>
        <taxon>Streptophyta</taxon>
        <taxon>Embryophyta</taxon>
        <taxon>Tracheophyta</taxon>
        <taxon>Spermatophyta</taxon>
        <taxon>Magnoliopsida</taxon>
        <taxon>eudicotyledons</taxon>
        <taxon>Gunneridae</taxon>
        <taxon>Pentapetalae</taxon>
        <taxon>asterids</taxon>
        <taxon>campanulids</taxon>
        <taxon>Asterales</taxon>
        <taxon>Asteraceae</taxon>
        <taxon>Carduoideae</taxon>
        <taxon>Cardueae</taxon>
        <taxon>Arctiinae</taxon>
        <taxon>Arctium</taxon>
    </lineage>
</organism>
<dbReference type="EMBL" id="CM042060">
    <property type="protein sequence ID" value="KAI3678334.1"/>
    <property type="molecule type" value="Genomic_DNA"/>
</dbReference>
<protein>
    <submittedName>
        <fullName evidence="1">Uncharacterized protein</fullName>
    </submittedName>
</protein>
<accession>A0ACB8Y4L7</accession>
<keyword evidence="2" id="KW-1185">Reference proteome</keyword>
<dbReference type="Proteomes" id="UP001055879">
    <property type="component" value="Linkage Group LG14"/>
</dbReference>
<reference evidence="1 2" key="2">
    <citation type="journal article" date="2022" name="Mol. Ecol. Resour.">
        <title>The genomes of chicory, endive, great burdock and yacon provide insights into Asteraceae paleo-polyploidization history and plant inulin production.</title>
        <authorList>
            <person name="Fan W."/>
            <person name="Wang S."/>
            <person name="Wang H."/>
            <person name="Wang A."/>
            <person name="Jiang F."/>
            <person name="Liu H."/>
            <person name="Zhao H."/>
            <person name="Xu D."/>
            <person name="Zhang Y."/>
        </authorList>
    </citation>
    <scope>NUCLEOTIDE SEQUENCE [LARGE SCALE GENOMIC DNA]</scope>
    <source>
        <strain evidence="2">cv. Niubang</strain>
    </source>
</reference>
<comment type="caution">
    <text evidence="1">The sequence shown here is derived from an EMBL/GenBank/DDBJ whole genome shotgun (WGS) entry which is preliminary data.</text>
</comment>
<proteinExistence type="predicted"/>
<evidence type="ECO:0000313" key="1">
    <source>
        <dbReference type="EMBL" id="KAI3678334.1"/>
    </source>
</evidence>
<sequence>MSFFMDKFVKHFADLVRSAKPLNGTDLVLKTKMWMEMCVYVEELHKLQQACNPSPSQQFPLHLEAFGLVLKSMWEISYVDLQSICHIQNSVDGTINRAKLICGLRNELICGLWNVIDRAK</sequence>
<reference evidence="2" key="1">
    <citation type="journal article" date="2022" name="Mol. Ecol. Resour.">
        <title>The genomes of chicory, endive, great burdock and yacon provide insights into Asteraceae palaeo-polyploidization history and plant inulin production.</title>
        <authorList>
            <person name="Fan W."/>
            <person name="Wang S."/>
            <person name="Wang H."/>
            <person name="Wang A."/>
            <person name="Jiang F."/>
            <person name="Liu H."/>
            <person name="Zhao H."/>
            <person name="Xu D."/>
            <person name="Zhang Y."/>
        </authorList>
    </citation>
    <scope>NUCLEOTIDE SEQUENCE [LARGE SCALE GENOMIC DNA]</scope>
    <source>
        <strain evidence="2">cv. Niubang</strain>
    </source>
</reference>